<gene>
    <name evidence="1" type="ORF">QB898_11575</name>
</gene>
<comment type="caution">
    <text evidence="1">The sequence shown here is derived from an EMBL/GenBank/DDBJ whole genome shotgun (WGS) entry which is preliminary data.</text>
</comment>
<reference evidence="1 2" key="1">
    <citation type="submission" date="2023-04" db="EMBL/GenBank/DDBJ databases">
        <title>Ottowia paracancer sp. nov., isolated from human stomach.</title>
        <authorList>
            <person name="Song Y."/>
        </authorList>
    </citation>
    <scope>NUCLEOTIDE SEQUENCE [LARGE SCALE GENOMIC DNA]</scope>
    <source>
        <strain evidence="1 2">10c7w1</strain>
    </source>
</reference>
<protein>
    <submittedName>
        <fullName evidence="1">Uncharacterized protein</fullName>
    </submittedName>
</protein>
<proteinExistence type="predicted"/>
<dbReference type="Proteomes" id="UP001237156">
    <property type="component" value="Unassembled WGS sequence"/>
</dbReference>
<dbReference type="EMBL" id="JARVII010000031">
    <property type="protein sequence ID" value="MDG9700338.1"/>
    <property type="molecule type" value="Genomic_DNA"/>
</dbReference>
<evidence type="ECO:0000313" key="1">
    <source>
        <dbReference type="EMBL" id="MDG9700338.1"/>
    </source>
</evidence>
<sequence>MADKMAGGCRVVINRTTWRWGLVSPEQRVGGPKPEKRARLSARCAGQATPTIATGQAFHGENIQSPASQTAMRNMGGSLLGSIPNSSVSEPDCGCQFL</sequence>
<name>A0AAW6RPH1_9BURK</name>
<dbReference type="AlphaFoldDB" id="A0AAW6RPH1"/>
<organism evidence="1 2">
    <name type="scientific">Ottowia cancrivicina</name>
    <dbReference type="NCBI Taxonomy" id="3040346"/>
    <lineage>
        <taxon>Bacteria</taxon>
        <taxon>Pseudomonadati</taxon>
        <taxon>Pseudomonadota</taxon>
        <taxon>Betaproteobacteria</taxon>
        <taxon>Burkholderiales</taxon>
        <taxon>Comamonadaceae</taxon>
        <taxon>Ottowia</taxon>
    </lineage>
</organism>
<keyword evidence="2" id="KW-1185">Reference proteome</keyword>
<accession>A0AAW6RPH1</accession>
<dbReference type="RefSeq" id="WP_279525073.1">
    <property type="nucleotide sequence ID" value="NZ_JARVII010000031.1"/>
</dbReference>
<evidence type="ECO:0000313" key="2">
    <source>
        <dbReference type="Proteomes" id="UP001237156"/>
    </source>
</evidence>